<organism evidence="2 3">
    <name type="scientific">Dreissena polymorpha</name>
    <name type="common">Zebra mussel</name>
    <name type="synonym">Mytilus polymorpha</name>
    <dbReference type="NCBI Taxonomy" id="45954"/>
    <lineage>
        <taxon>Eukaryota</taxon>
        <taxon>Metazoa</taxon>
        <taxon>Spiralia</taxon>
        <taxon>Lophotrochozoa</taxon>
        <taxon>Mollusca</taxon>
        <taxon>Bivalvia</taxon>
        <taxon>Autobranchia</taxon>
        <taxon>Heteroconchia</taxon>
        <taxon>Euheterodonta</taxon>
        <taxon>Imparidentia</taxon>
        <taxon>Neoheterodontei</taxon>
        <taxon>Myida</taxon>
        <taxon>Dreissenoidea</taxon>
        <taxon>Dreissenidae</taxon>
        <taxon>Dreissena</taxon>
    </lineage>
</organism>
<gene>
    <name evidence="2" type="ORF">DPMN_008543</name>
</gene>
<keyword evidence="1" id="KW-0812">Transmembrane</keyword>
<sequence>MYSLKTSPFDQPVSDIVAMAPAVSLFISSWFILLPLKTQKGDMWFPAVFAQAMSVGGC</sequence>
<keyword evidence="1" id="KW-0472">Membrane</keyword>
<evidence type="ECO:0000256" key="1">
    <source>
        <dbReference type="SAM" id="Phobius"/>
    </source>
</evidence>
<dbReference type="Proteomes" id="UP000828390">
    <property type="component" value="Unassembled WGS sequence"/>
</dbReference>
<reference evidence="2" key="2">
    <citation type="submission" date="2020-11" db="EMBL/GenBank/DDBJ databases">
        <authorList>
            <person name="McCartney M.A."/>
            <person name="Auch B."/>
            <person name="Kono T."/>
            <person name="Mallez S."/>
            <person name="Becker A."/>
            <person name="Gohl D.M."/>
            <person name="Silverstein K.A.T."/>
            <person name="Koren S."/>
            <person name="Bechman K.B."/>
            <person name="Herman A."/>
            <person name="Abrahante J.E."/>
            <person name="Garbe J."/>
        </authorList>
    </citation>
    <scope>NUCLEOTIDE SEQUENCE</scope>
    <source>
        <strain evidence="2">Duluth1</strain>
        <tissue evidence="2">Whole animal</tissue>
    </source>
</reference>
<name>A0A9D4MYK8_DREPO</name>
<proteinExistence type="predicted"/>
<keyword evidence="1" id="KW-1133">Transmembrane helix</keyword>
<accession>A0A9D4MYK8</accession>
<feature type="transmembrane region" description="Helical" evidence="1">
    <location>
        <begin position="16"/>
        <end position="36"/>
    </location>
</feature>
<dbReference type="AlphaFoldDB" id="A0A9D4MYK8"/>
<reference evidence="2" key="1">
    <citation type="journal article" date="2019" name="bioRxiv">
        <title>The Genome of the Zebra Mussel, Dreissena polymorpha: A Resource for Invasive Species Research.</title>
        <authorList>
            <person name="McCartney M.A."/>
            <person name="Auch B."/>
            <person name="Kono T."/>
            <person name="Mallez S."/>
            <person name="Zhang Y."/>
            <person name="Obille A."/>
            <person name="Becker A."/>
            <person name="Abrahante J.E."/>
            <person name="Garbe J."/>
            <person name="Badalamenti J.P."/>
            <person name="Herman A."/>
            <person name="Mangelson H."/>
            <person name="Liachko I."/>
            <person name="Sullivan S."/>
            <person name="Sone E.D."/>
            <person name="Koren S."/>
            <person name="Silverstein K.A.T."/>
            <person name="Beckman K.B."/>
            <person name="Gohl D.M."/>
        </authorList>
    </citation>
    <scope>NUCLEOTIDE SEQUENCE</scope>
    <source>
        <strain evidence="2">Duluth1</strain>
        <tissue evidence="2">Whole animal</tissue>
    </source>
</reference>
<protein>
    <submittedName>
        <fullName evidence="2">Uncharacterized protein</fullName>
    </submittedName>
</protein>
<keyword evidence="3" id="KW-1185">Reference proteome</keyword>
<comment type="caution">
    <text evidence="2">The sequence shown here is derived from an EMBL/GenBank/DDBJ whole genome shotgun (WGS) entry which is preliminary data.</text>
</comment>
<evidence type="ECO:0000313" key="3">
    <source>
        <dbReference type="Proteomes" id="UP000828390"/>
    </source>
</evidence>
<dbReference type="EMBL" id="JAIWYP010000001">
    <property type="protein sequence ID" value="KAH3884560.1"/>
    <property type="molecule type" value="Genomic_DNA"/>
</dbReference>
<evidence type="ECO:0000313" key="2">
    <source>
        <dbReference type="EMBL" id="KAH3884560.1"/>
    </source>
</evidence>